<dbReference type="EMBL" id="JBBPBN010000149">
    <property type="protein sequence ID" value="KAK8975260.1"/>
    <property type="molecule type" value="Genomic_DNA"/>
</dbReference>
<reference evidence="2 3" key="1">
    <citation type="journal article" date="2024" name="G3 (Bethesda)">
        <title>Genome assembly of Hibiscus sabdariffa L. provides insights into metabolisms of medicinal natural products.</title>
        <authorList>
            <person name="Kim T."/>
        </authorList>
    </citation>
    <scope>NUCLEOTIDE SEQUENCE [LARGE SCALE GENOMIC DNA]</scope>
    <source>
        <strain evidence="2">TK-2024</strain>
        <tissue evidence="2">Old leaves</tissue>
    </source>
</reference>
<feature type="region of interest" description="Disordered" evidence="1">
    <location>
        <begin position="1"/>
        <end position="21"/>
    </location>
</feature>
<evidence type="ECO:0000313" key="2">
    <source>
        <dbReference type="EMBL" id="KAK8975260.1"/>
    </source>
</evidence>
<proteinExistence type="predicted"/>
<evidence type="ECO:0000256" key="1">
    <source>
        <dbReference type="SAM" id="MobiDB-lite"/>
    </source>
</evidence>
<sequence length="76" mass="8463">MGKSVRRVLKKPQKAEGGVDRINKKQGDRFVSEKKIDCYGHITIHSMAFNFGAIGFGDDSNFKSTPCKNITVEDNT</sequence>
<name>A0ABR2NGN1_9ROSI</name>
<protein>
    <submittedName>
        <fullName evidence="2">Uncharacterized protein</fullName>
    </submittedName>
</protein>
<gene>
    <name evidence="2" type="ORF">V6N11_046730</name>
</gene>
<evidence type="ECO:0000313" key="3">
    <source>
        <dbReference type="Proteomes" id="UP001396334"/>
    </source>
</evidence>
<comment type="caution">
    <text evidence="2">The sequence shown here is derived from an EMBL/GenBank/DDBJ whole genome shotgun (WGS) entry which is preliminary data.</text>
</comment>
<organism evidence="2 3">
    <name type="scientific">Hibiscus sabdariffa</name>
    <name type="common">roselle</name>
    <dbReference type="NCBI Taxonomy" id="183260"/>
    <lineage>
        <taxon>Eukaryota</taxon>
        <taxon>Viridiplantae</taxon>
        <taxon>Streptophyta</taxon>
        <taxon>Embryophyta</taxon>
        <taxon>Tracheophyta</taxon>
        <taxon>Spermatophyta</taxon>
        <taxon>Magnoliopsida</taxon>
        <taxon>eudicotyledons</taxon>
        <taxon>Gunneridae</taxon>
        <taxon>Pentapetalae</taxon>
        <taxon>rosids</taxon>
        <taxon>malvids</taxon>
        <taxon>Malvales</taxon>
        <taxon>Malvaceae</taxon>
        <taxon>Malvoideae</taxon>
        <taxon>Hibiscus</taxon>
    </lineage>
</organism>
<keyword evidence="3" id="KW-1185">Reference proteome</keyword>
<dbReference type="Proteomes" id="UP001396334">
    <property type="component" value="Unassembled WGS sequence"/>
</dbReference>
<feature type="compositionally biased region" description="Basic residues" evidence="1">
    <location>
        <begin position="1"/>
        <end position="12"/>
    </location>
</feature>
<accession>A0ABR2NGN1</accession>